<sequence length="418" mass="45569">MEIEMATNILQQVITYNESGLALLLNSFCFLSTSNKKFIGFNDSVPKNLGDTVSFDLPPRFTTTNSLVANFQSAVQRVQTLSVNQQASTSYEFTAQQFIFNVRDYMKVFGKSAVAELGTQVESNVAGLAESNTFRFYGDGINPINSYLQLANALAMFRNFGAAIMDTKGFLSDLTYPLIINSGLNQFTLDRGNRECMSWEIGDFSRCEWYQSNLLATHTAGTEGNEASTLTVVSTTLDANGAVIAITFSGTNATNDPNSIKQYDLFQFSDGVSGQPNLRFLTFIGHKLSQSPVQFAATANAASTGGSQVTVSITPPLQVNSGQDQNINNPIVAGMQVTVLPNHRCGLIYSGDPMFLAMPRLPEEVPYPTAVSMDPDSGASIRQYYGSLFGQNQRGMIHDCIWGSTLVPEYSMRVALPM</sequence>
<protein>
    <submittedName>
        <fullName evidence="1">Major capsid protein Gp5</fullName>
    </submittedName>
</protein>
<reference evidence="1" key="1">
    <citation type="submission" date="2020-04" db="EMBL/GenBank/DDBJ databases">
        <authorList>
            <person name="Chiriac C."/>
            <person name="Salcher M."/>
            <person name="Ghai R."/>
            <person name="Kavagutti S V."/>
        </authorList>
    </citation>
    <scope>NUCLEOTIDE SEQUENCE</scope>
</reference>
<accession>A0A6J5L8T0</accession>
<gene>
    <name evidence="1" type="ORF">UFOVP101_20</name>
    <name evidence="2" type="ORF">UFOVP270_36</name>
</gene>
<proteinExistence type="predicted"/>
<name>A0A6J5L8T0_9CAUD</name>
<dbReference type="EMBL" id="LR796285">
    <property type="protein sequence ID" value="CAB4134260.1"/>
    <property type="molecule type" value="Genomic_DNA"/>
</dbReference>
<evidence type="ECO:0000313" key="1">
    <source>
        <dbReference type="EMBL" id="CAB4128189.1"/>
    </source>
</evidence>
<organism evidence="1">
    <name type="scientific">uncultured Caudovirales phage</name>
    <dbReference type="NCBI Taxonomy" id="2100421"/>
    <lineage>
        <taxon>Viruses</taxon>
        <taxon>Duplodnaviria</taxon>
        <taxon>Heunggongvirae</taxon>
        <taxon>Uroviricota</taxon>
        <taxon>Caudoviricetes</taxon>
        <taxon>Peduoviridae</taxon>
        <taxon>Maltschvirus</taxon>
        <taxon>Maltschvirus maltsch</taxon>
    </lineage>
</organism>
<dbReference type="EMBL" id="LR796232">
    <property type="protein sequence ID" value="CAB4128189.1"/>
    <property type="molecule type" value="Genomic_DNA"/>
</dbReference>
<evidence type="ECO:0000313" key="2">
    <source>
        <dbReference type="EMBL" id="CAB4134260.1"/>
    </source>
</evidence>